<accession>A0ABY7BUH2</accession>
<dbReference type="RefSeq" id="WP_268879685.1">
    <property type="nucleotide sequence ID" value="NZ_CP114029.1"/>
</dbReference>
<proteinExistence type="predicted"/>
<evidence type="ECO:0000313" key="2">
    <source>
        <dbReference type="Proteomes" id="UP001164020"/>
    </source>
</evidence>
<sequence>MRVTGILNFAAIGAFAMAGCVDVNVPHVSKEELTSEERAKVEATIKDALKDPYSAHFDNFRSGRDKSGRKYVCVEVNARNSFGAYAGTSTYIGLFLAPTFFAVQSTGGGRNENYVRSQCDEIGLMRPLI</sequence>
<dbReference type="PROSITE" id="PS51257">
    <property type="entry name" value="PROKAR_LIPOPROTEIN"/>
    <property type="match status" value="1"/>
</dbReference>
<evidence type="ECO:0000313" key="1">
    <source>
        <dbReference type="EMBL" id="WAP67233.1"/>
    </source>
</evidence>
<keyword evidence="2" id="KW-1185">Reference proteome</keyword>
<reference evidence="1" key="1">
    <citation type="submission" date="2022-12" db="EMBL/GenBank/DDBJ databases">
        <title>Jiella pelagia sp. nov., isolated from phosphonate enriched culture of Northwest Pacific surface seawater.</title>
        <authorList>
            <person name="Shin D.Y."/>
            <person name="Hwang C.Y."/>
        </authorList>
    </citation>
    <scope>NUCLEOTIDE SEQUENCE</scope>
    <source>
        <strain evidence="1">HL-NP1</strain>
    </source>
</reference>
<name>A0ABY7BUH2_9HYPH</name>
<dbReference type="EMBL" id="CP114029">
    <property type="protein sequence ID" value="WAP67233.1"/>
    <property type="molecule type" value="Genomic_DNA"/>
</dbReference>
<dbReference type="Proteomes" id="UP001164020">
    <property type="component" value="Chromosome"/>
</dbReference>
<protein>
    <submittedName>
        <fullName evidence="1">Uncharacterized protein</fullName>
    </submittedName>
</protein>
<gene>
    <name evidence="1" type="ORF">OH818_16790</name>
</gene>
<organism evidence="1 2">
    <name type="scientific">Jiella pelagia</name>
    <dbReference type="NCBI Taxonomy" id="2986949"/>
    <lineage>
        <taxon>Bacteria</taxon>
        <taxon>Pseudomonadati</taxon>
        <taxon>Pseudomonadota</taxon>
        <taxon>Alphaproteobacteria</taxon>
        <taxon>Hyphomicrobiales</taxon>
        <taxon>Aurantimonadaceae</taxon>
        <taxon>Jiella</taxon>
    </lineage>
</organism>